<name>A0ABU0BS06_9HYPH</name>
<dbReference type="Proteomes" id="UP001230207">
    <property type="component" value="Unassembled WGS sequence"/>
</dbReference>
<accession>A0ABU0BS06</accession>
<gene>
    <name evidence="1" type="ORF">QO002_002876</name>
</gene>
<evidence type="ECO:0000313" key="2">
    <source>
        <dbReference type="Proteomes" id="UP001230207"/>
    </source>
</evidence>
<comment type="caution">
    <text evidence="1">The sequence shown here is derived from an EMBL/GenBank/DDBJ whole genome shotgun (WGS) entry which is preliminary data.</text>
</comment>
<dbReference type="RefSeq" id="WP_307230757.1">
    <property type="nucleotide sequence ID" value="NZ_JAUSVF010000001.1"/>
</dbReference>
<proteinExistence type="predicted"/>
<keyword evidence="2" id="KW-1185">Reference proteome</keyword>
<protein>
    <submittedName>
        <fullName evidence="1">Uncharacterized protein</fullName>
    </submittedName>
</protein>
<reference evidence="1 2" key="1">
    <citation type="submission" date="2023-07" db="EMBL/GenBank/DDBJ databases">
        <title>Genomic Encyclopedia of Type Strains, Phase IV (KMG-IV): sequencing the most valuable type-strain genomes for metagenomic binning, comparative biology and taxonomic classification.</title>
        <authorList>
            <person name="Goeker M."/>
        </authorList>
    </citation>
    <scope>NUCLEOTIDE SEQUENCE [LARGE SCALE GENOMIC DNA]</scope>
    <source>
        <strain evidence="1 2">DSM 1112</strain>
    </source>
</reference>
<sequence>MSTTQDLPASPGTDRVFYLSEEQIEELTDALVAALDDTLRFLKDSNPGVPKH</sequence>
<organism evidence="1 2">
    <name type="scientific">Pararhizobium capsulatum DSM 1112</name>
    <dbReference type="NCBI Taxonomy" id="1121113"/>
    <lineage>
        <taxon>Bacteria</taxon>
        <taxon>Pseudomonadati</taxon>
        <taxon>Pseudomonadota</taxon>
        <taxon>Alphaproteobacteria</taxon>
        <taxon>Hyphomicrobiales</taxon>
        <taxon>Rhizobiaceae</taxon>
        <taxon>Rhizobium/Agrobacterium group</taxon>
        <taxon>Pararhizobium</taxon>
    </lineage>
</organism>
<dbReference type="EMBL" id="JAUSVF010000001">
    <property type="protein sequence ID" value="MDQ0320738.1"/>
    <property type="molecule type" value="Genomic_DNA"/>
</dbReference>
<evidence type="ECO:0000313" key="1">
    <source>
        <dbReference type="EMBL" id="MDQ0320738.1"/>
    </source>
</evidence>